<feature type="region of interest" description="Disordered" evidence="1">
    <location>
        <begin position="123"/>
        <end position="158"/>
    </location>
</feature>
<dbReference type="EMBL" id="CAUYUJ010008091">
    <property type="protein sequence ID" value="CAK0822836.1"/>
    <property type="molecule type" value="Genomic_DNA"/>
</dbReference>
<gene>
    <name evidence="2" type="ORF">PCOR1329_LOCUS23747</name>
</gene>
<feature type="region of interest" description="Disordered" evidence="1">
    <location>
        <begin position="27"/>
        <end position="59"/>
    </location>
</feature>
<dbReference type="Proteomes" id="UP001189429">
    <property type="component" value="Unassembled WGS sequence"/>
</dbReference>
<sequence length="190" mass="21128">MFDAVCGFLKLTVGYSGGNTQMKLTHESVRTGTPTPTQSAQSSTLSRSPTTPSSPTLAHVSARQRQWAWRLRRRHNTILRTTIRSATTRSTTRRISTQQPGTTVMQDWSAVWHHDQEQERCFASAPQPRRPGRPRRAHGGVTRRGEAPPEDLPLPTVEGRSCLSGFEAAQRWLRPAGAVGRVDHRGQKNA</sequence>
<evidence type="ECO:0000313" key="3">
    <source>
        <dbReference type="Proteomes" id="UP001189429"/>
    </source>
</evidence>
<evidence type="ECO:0000313" key="2">
    <source>
        <dbReference type="EMBL" id="CAK0822836.1"/>
    </source>
</evidence>
<accession>A0ABN9RUY5</accession>
<evidence type="ECO:0000256" key="1">
    <source>
        <dbReference type="SAM" id="MobiDB-lite"/>
    </source>
</evidence>
<organism evidence="2 3">
    <name type="scientific">Prorocentrum cordatum</name>
    <dbReference type="NCBI Taxonomy" id="2364126"/>
    <lineage>
        <taxon>Eukaryota</taxon>
        <taxon>Sar</taxon>
        <taxon>Alveolata</taxon>
        <taxon>Dinophyceae</taxon>
        <taxon>Prorocentrales</taxon>
        <taxon>Prorocentraceae</taxon>
        <taxon>Prorocentrum</taxon>
    </lineage>
</organism>
<proteinExistence type="predicted"/>
<feature type="compositionally biased region" description="Low complexity" evidence="1">
    <location>
        <begin position="33"/>
        <end position="59"/>
    </location>
</feature>
<reference evidence="2" key="1">
    <citation type="submission" date="2023-10" db="EMBL/GenBank/DDBJ databases">
        <authorList>
            <person name="Chen Y."/>
            <person name="Shah S."/>
            <person name="Dougan E. K."/>
            <person name="Thang M."/>
            <person name="Chan C."/>
        </authorList>
    </citation>
    <scope>NUCLEOTIDE SEQUENCE [LARGE SCALE GENOMIC DNA]</scope>
</reference>
<protein>
    <submittedName>
        <fullName evidence="2">Uncharacterized protein</fullName>
    </submittedName>
</protein>
<comment type="caution">
    <text evidence="2">The sequence shown here is derived from an EMBL/GenBank/DDBJ whole genome shotgun (WGS) entry which is preliminary data.</text>
</comment>
<keyword evidence="3" id="KW-1185">Reference proteome</keyword>
<name>A0ABN9RUY5_9DINO</name>